<comment type="caution">
    <text evidence="1">The sequence shown here is derived from an EMBL/GenBank/DDBJ whole genome shotgun (WGS) entry which is preliminary data.</text>
</comment>
<name>B6XC54_9GAMM</name>
<dbReference type="InterPro" id="IPR036170">
    <property type="entry name" value="YezG-like_sf"/>
</dbReference>
<gene>
    <name evidence="1" type="ORF">PROVALCAL_00916</name>
</gene>
<accession>B6XC54</accession>
<organism evidence="1 2">
    <name type="scientific">Providencia alcalifaciens DSM 30120</name>
    <dbReference type="NCBI Taxonomy" id="520999"/>
    <lineage>
        <taxon>Bacteria</taxon>
        <taxon>Pseudomonadati</taxon>
        <taxon>Pseudomonadota</taxon>
        <taxon>Gammaproteobacteria</taxon>
        <taxon>Enterobacterales</taxon>
        <taxon>Morganellaceae</taxon>
        <taxon>Providencia</taxon>
    </lineage>
</organism>
<evidence type="ECO:0000313" key="2">
    <source>
        <dbReference type="Proteomes" id="UP000003729"/>
    </source>
</evidence>
<dbReference type="SUPFAM" id="SSF160424">
    <property type="entry name" value="BH3703-like"/>
    <property type="match status" value="1"/>
</dbReference>
<proteinExistence type="predicted"/>
<dbReference type="EMBL" id="ABXW01000014">
    <property type="protein sequence ID" value="EEB47206.1"/>
    <property type="molecule type" value="Genomic_DNA"/>
</dbReference>
<sequence length="109" mass="12720">MNVQVIYQKIGQLLVDSGPSDAKKIIVRAELFCERDGCTYEFDYIDKNNELNWYDPDGKAISDLTDTLEDLRSFYIDNIKSEESSFWHGCEITLDLETMTINIDFKYED</sequence>
<evidence type="ECO:0000313" key="1">
    <source>
        <dbReference type="EMBL" id="EEB47206.1"/>
    </source>
</evidence>
<dbReference type="eggNOG" id="ENOG5032V53">
    <property type="taxonomic scope" value="Bacteria"/>
</dbReference>
<dbReference type="Gene3D" id="3.30.500.20">
    <property type="entry name" value="BH3703-like domains"/>
    <property type="match status" value="1"/>
</dbReference>
<reference evidence="1 2" key="1">
    <citation type="submission" date="2008-10" db="EMBL/GenBank/DDBJ databases">
        <title>Draft genome sequence of Providencia alcalifaciens (DSM 30120).</title>
        <authorList>
            <person name="Sudarsanam P."/>
            <person name="Ley R."/>
            <person name="Guruge J."/>
            <person name="Turnbaugh P.J."/>
            <person name="Mahowald M."/>
            <person name="Liep D."/>
            <person name="Gordon J."/>
        </authorList>
    </citation>
    <scope>NUCLEOTIDE SEQUENCE [LARGE SCALE GENOMIC DNA]</scope>
    <source>
        <strain evidence="1 2">DSM 30120</strain>
    </source>
</reference>
<dbReference type="RefSeq" id="WP_006657884.1">
    <property type="nucleotide sequence ID" value="NZ_ABXW01000014.1"/>
</dbReference>
<dbReference type="GeneID" id="57294267"/>
<protein>
    <submittedName>
        <fullName evidence="1">Uncharacterized protein</fullName>
    </submittedName>
</protein>
<dbReference type="AlphaFoldDB" id="B6XC54"/>
<reference evidence="1 2" key="2">
    <citation type="submission" date="2008-10" db="EMBL/GenBank/DDBJ databases">
        <authorList>
            <person name="Fulton L."/>
            <person name="Clifton S."/>
            <person name="Fulton B."/>
            <person name="Xu J."/>
            <person name="Minx P."/>
            <person name="Pepin K.H."/>
            <person name="Johnson M."/>
            <person name="Bhonagiri V."/>
            <person name="Nash W.E."/>
            <person name="Mardis E.R."/>
            <person name="Wilson R.K."/>
        </authorList>
    </citation>
    <scope>NUCLEOTIDE SEQUENCE [LARGE SCALE GENOMIC DNA]</scope>
    <source>
        <strain evidence="1 2">DSM 30120</strain>
    </source>
</reference>
<dbReference type="Proteomes" id="UP000003729">
    <property type="component" value="Unassembled WGS sequence"/>
</dbReference>